<protein>
    <submittedName>
        <fullName evidence="1">Uncharacterized protein</fullName>
    </submittedName>
</protein>
<dbReference type="EMBL" id="QRZM01000010">
    <property type="protein sequence ID" value="RGV73396.1"/>
    <property type="molecule type" value="Genomic_DNA"/>
</dbReference>
<reference evidence="1 2" key="1">
    <citation type="submission" date="2018-08" db="EMBL/GenBank/DDBJ databases">
        <title>A genome reference for cultivated species of the human gut microbiota.</title>
        <authorList>
            <person name="Zou Y."/>
            <person name="Xue W."/>
            <person name="Luo G."/>
        </authorList>
    </citation>
    <scope>NUCLEOTIDE SEQUENCE [LARGE SCALE GENOMIC DNA]</scope>
    <source>
        <strain evidence="1 2">AF14-18</strain>
    </source>
</reference>
<proteinExistence type="predicted"/>
<accession>A0A412Z0F9</accession>
<name>A0A412Z0F9_9FIRM</name>
<evidence type="ECO:0000313" key="2">
    <source>
        <dbReference type="Proteomes" id="UP000284543"/>
    </source>
</evidence>
<evidence type="ECO:0000313" key="1">
    <source>
        <dbReference type="EMBL" id="RGV73396.1"/>
    </source>
</evidence>
<organism evidence="1 2">
    <name type="scientific">Enterocloster bolteae</name>
    <dbReference type="NCBI Taxonomy" id="208479"/>
    <lineage>
        <taxon>Bacteria</taxon>
        <taxon>Bacillati</taxon>
        <taxon>Bacillota</taxon>
        <taxon>Clostridia</taxon>
        <taxon>Lachnospirales</taxon>
        <taxon>Lachnospiraceae</taxon>
        <taxon>Enterocloster</taxon>
    </lineage>
</organism>
<dbReference type="KEGG" id="cbol:CGC65_27595"/>
<dbReference type="Proteomes" id="UP000284543">
    <property type="component" value="Unassembled WGS sequence"/>
</dbReference>
<comment type="caution">
    <text evidence="1">The sequence shown here is derived from an EMBL/GenBank/DDBJ whole genome shotgun (WGS) entry which is preliminary data.</text>
</comment>
<dbReference type="RefSeq" id="WP_007035719.1">
    <property type="nucleotide sequence ID" value="NZ_CP022464.2"/>
</dbReference>
<gene>
    <name evidence="1" type="ORF">DWW02_21380</name>
</gene>
<dbReference type="AlphaFoldDB" id="A0A412Z0F9"/>
<sequence length="68" mass="8240">MIYLEAANSFNQENEKEDRQRWMWRAYNNSNNSTAIQNMIKDCMETEDIFNIDSIWQVVNKKFTNQDN</sequence>